<keyword evidence="3" id="KW-1015">Disulfide bond</keyword>
<keyword evidence="6" id="KW-1185">Reference proteome</keyword>
<protein>
    <recommendedName>
        <fullName evidence="4">Anaphylatoxin-like domain-containing protein</fullName>
    </recommendedName>
</protein>
<dbReference type="CDD" id="cd00017">
    <property type="entry name" value="ANATO"/>
    <property type="match status" value="1"/>
</dbReference>
<feature type="non-terminal residue" evidence="5">
    <location>
        <position position="1"/>
    </location>
</feature>
<evidence type="ECO:0000259" key="4">
    <source>
        <dbReference type="PROSITE" id="PS01178"/>
    </source>
</evidence>
<comment type="caution">
    <text evidence="5">The sequence shown here is derived from an EMBL/GenBank/DDBJ whole genome shotgun (WGS) entry which is preliminary data.</text>
</comment>
<evidence type="ECO:0000313" key="5">
    <source>
        <dbReference type="EMBL" id="KAL0159927.1"/>
    </source>
</evidence>
<evidence type="ECO:0000256" key="1">
    <source>
        <dbReference type="ARBA" id="ARBA00004613"/>
    </source>
</evidence>
<evidence type="ECO:0000256" key="3">
    <source>
        <dbReference type="ARBA" id="ARBA00023157"/>
    </source>
</evidence>
<dbReference type="EMBL" id="JAMKFB020000022">
    <property type="protein sequence ID" value="KAL0159927.1"/>
    <property type="molecule type" value="Genomic_DNA"/>
</dbReference>
<dbReference type="SMART" id="SM00104">
    <property type="entry name" value="ANATO"/>
    <property type="match status" value="1"/>
</dbReference>
<proteinExistence type="predicted"/>
<feature type="non-terminal residue" evidence="5">
    <location>
        <position position="152"/>
    </location>
</feature>
<dbReference type="InterPro" id="IPR018081">
    <property type="entry name" value="Anaphylatoxin_comp_syst"/>
</dbReference>
<organism evidence="5 6">
    <name type="scientific">Cirrhinus mrigala</name>
    <name type="common">Mrigala</name>
    <dbReference type="NCBI Taxonomy" id="683832"/>
    <lineage>
        <taxon>Eukaryota</taxon>
        <taxon>Metazoa</taxon>
        <taxon>Chordata</taxon>
        <taxon>Craniata</taxon>
        <taxon>Vertebrata</taxon>
        <taxon>Euteleostomi</taxon>
        <taxon>Actinopterygii</taxon>
        <taxon>Neopterygii</taxon>
        <taxon>Teleostei</taxon>
        <taxon>Ostariophysi</taxon>
        <taxon>Cypriniformes</taxon>
        <taxon>Cyprinidae</taxon>
        <taxon>Labeoninae</taxon>
        <taxon>Labeonini</taxon>
        <taxon>Cirrhinus</taxon>
    </lineage>
</organism>
<evidence type="ECO:0000313" key="6">
    <source>
        <dbReference type="Proteomes" id="UP001529510"/>
    </source>
</evidence>
<dbReference type="Gene3D" id="1.20.91.20">
    <property type="entry name" value="Anaphylotoxins (complement system)"/>
    <property type="match status" value="1"/>
</dbReference>
<dbReference type="Pfam" id="PF01821">
    <property type="entry name" value="ANATO"/>
    <property type="match status" value="1"/>
</dbReference>
<gene>
    <name evidence="5" type="ORF">M9458_043652</name>
</gene>
<name>A0ABD0NF71_CIRMR</name>
<comment type="subcellular location">
    <subcellularLocation>
        <location evidence="1">Secreted</location>
    </subcellularLocation>
</comment>
<dbReference type="Gene3D" id="2.20.130.20">
    <property type="match status" value="1"/>
</dbReference>
<dbReference type="PROSITE" id="PS01178">
    <property type="entry name" value="ANAPHYLATOXIN_2"/>
    <property type="match status" value="1"/>
</dbReference>
<dbReference type="GO" id="GO:0005576">
    <property type="term" value="C:extracellular region"/>
    <property type="evidence" value="ECO:0007669"/>
    <property type="project" value="UniProtKB-SubCell"/>
</dbReference>
<accession>A0ABD0NF71</accession>
<dbReference type="AlphaFoldDB" id="A0ABD0NF71"/>
<dbReference type="SUPFAM" id="SSF47686">
    <property type="entry name" value="Anaphylotoxins (complement system)"/>
    <property type="match status" value="1"/>
</dbReference>
<keyword evidence="2" id="KW-0964">Secreted</keyword>
<feature type="domain" description="Anaphylatoxin-like" evidence="4">
    <location>
        <begin position="11"/>
        <end position="46"/>
    </location>
</feature>
<dbReference type="Proteomes" id="UP001529510">
    <property type="component" value="Unassembled WGS sequence"/>
</dbReference>
<dbReference type="InterPro" id="IPR000020">
    <property type="entry name" value="Anaphylatoxin/fibulin"/>
</dbReference>
<evidence type="ECO:0000256" key="2">
    <source>
        <dbReference type="ARBA" id="ARBA00022525"/>
    </source>
</evidence>
<sequence length="152" mass="17510">KVYSDEFLHRCCVDGMREIPMPYSCYRRSRYITEDWSCVLAFLRCCAEYRGEELGAVIRPPTATSPPIVNLPPVNSKPVFSLDRVHGHVDEHYALGVETALRGTGYDEKDEEEEEFSEEDLADLGDVYVRSKFFESWLWTYIRLPSVTKSDG</sequence>
<reference evidence="5 6" key="1">
    <citation type="submission" date="2024-05" db="EMBL/GenBank/DDBJ databases">
        <title>Genome sequencing and assembly of Indian major carp, Cirrhinus mrigala (Hamilton, 1822).</title>
        <authorList>
            <person name="Mohindra V."/>
            <person name="Chowdhury L.M."/>
            <person name="Lal K."/>
            <person name="Jena J.K."/>
        </authorList>
    </citation>
    <scope>NUCLEOTIDE SEQUENCE [LARGE SCALE GENOMIC DNA]</scope>
    <source>
        <strain evidence="5">CM1030</strain>
        <tissue evidence="5">Blood</tissue>
    </source>
</reference>